<reference evidence="1 2" key="1">
    <citation type="submission" date="2016-05" db="EMBL/GenBank/DDBJ databases">
        <title>Draft Genome Sequences of Stenotrophomonas maltophilia Strains Sm32COP, Sm41DVV, Sm46PAILV, SmF3, SmF22, SmSOFb1 and SmCVFa1, Isolated from Different Manures, in France.</title>
        <authorList>
            <person name="Nazaret S."/>
            <person name="Bodilis J."/>
        </authorList>
    </citation>
    <scope>NUCLEOTIDE SEQUENCE [LARGE SCALE GENOMIC DNA]</scope>
    <source>
        <strain evidence="1 2">Sm46PAILV</strain>
    </source>
</reference>
<sequence length="142" mass="15955">MQVDTFGAYVRAELEYWGVQFALHRDCDYLGHQSRSILQALIDYKGDLPGRAQGFKPMTVDARAQRVEDLVTVIARDNKAMSCVLRARFCGKGRVKNERYETAQLLLANAGEPMMHVKAYLELVRRGEDRIHGMLAGIALAA</sequence>
<dbReference type="Proteomes" id="UP000092256">
    <property type="component" value="Unassembled WGS sequence"/>
</dbReference>
<proteinExistence type="predicted"/>
<comment type="caution">
    <text evidence="1">The sequence shown here is derived from an EMBL/GenBank/DDBJ whole genome shotgun (WGS) entry which is preliminary data.</text>
</comment>
<evidence type="ECO:0000313" key="1">
    <source>
        <dbReference type="EMBL" id="OBU64370.1"/>
    </source>
</evidence>
<dbReference type="AlphaFoldDB" id="A0A1A6XNV6"/>
<dbReference type="EMBL" id="LYVJ01000015">
    <property type="protein sequence ID" value="OBU64370.1"/>
    <property type="molecule type" value="Genomic_DNA"/>
</dbReference>
<protein>
    <submittedName>
        <fullName evidence="1">Uncharacterized protein</fullName>
    </submittedName>
</protein>
<dbReference type="RefSeq" id="WP_065200535.1">
    <property type="nucleotide sequence ID" value="NZ_LYVJ01000015.1"/>
</dbReference>
<dbReference type="OrthoDB" id="5999476at2"/>
<evidence type="ECO:0000313" key="2">
    <source>
        <dbReference type="Proteomes" id="UP000092256"/>
    </source>
</evidence>
<gene>
    <name evidence="1" type="ORF">A9K58_17415</name>
</gene>
<name>A0A1A6XNV6_STEMA</name>
<organism evidence="1 2">
    <name type="scientific">Stenotrophomonas maltophilia</name>
    <name type="common">Pseudomonas maltophilia</name>
    <name type="synonym">Xanthomonas maltophilia</name>
    <dbReference type="NCBI Taxonomy" id="40324"/>
    <lineage>
        <taxon>Bacteria</taxon>
        <taxon>Pseudomonadati</taxon>
        <taxon>Pseudomonadota</taxon>
        <taxon>Gammaproteobacteria</taxon>
        <taxon>Lysobacterales</taxon>
        <taxon>Lysobacteraceae</taxon>
        <taxon>Stenotrophomonas</taxon>
        <taxon>Stenotrophomonas maltophilia group</taxon>
    </lineage>
</organism>
<accession>A0A1A6XNV6</accession>